<dbReference type="PROSITE" id="PS00710">
    <property type="entry name" value="PGM_PMM"/>
    <property type="match status" value="1"/>
</dbReference>
<dbReference type="PANTHER" id="PTHR45745:SF1">
    <property type="entry name" value="PHOSPHOGLUCOMUTASE 2B-RELATED"/>
    <property type="match status" value="1"/>
</dbReference>
<protein>
    <submittedName>
        <fullName evidence="11">Phosphoglucomutase-2</fullName>
    </submittedName>
</protein>
<dbReference type="InterPro" id="IPR005845">
    <property type="entry name" value="A-D-PHexomutase_a/b/a-II"/>
</dbReference>
<evidence type="ECO:0000259" key="8">
    <source>
        <dbReference type="Pfam" id="PF02878"/>
    </source>
</evidence>
<dbReference type="InterPro" id="IPR005841">
    <property type="entry name" value="Alpha-D-phosphohexomutase_SF"/>
</dbReference>
<feature type="domain" description="Alpha-D-phosphohexomutase alpha/beta/alpha" evidence="10">
    <location>
        <begin position="215"/>
        <end position="313"/>
    </location>
</feature>
<evidence type="ECO:0000259" key="9">
    <source>
        <dbReference type="Pfam" id="PF02879"/>
    </source>
</evidence>
<dbReference type="InterPro" id="IPR005846">
    <property type="entry name" value="A-D-PHexomutase_a/b/a-III"/>
</dbReference>
<evidence type="ECO:0000313" key="11">
    <source>
        <dbReference type="EMBL" id="KAL3318780.1"/>
    </source>
</evidence>
<evidence type="ECO:0000256" key="3">
    <source>
        <dbReference type="ARBA" id="ARBA00022553"/>
    </source>
</evidence>
<dbReference type="GO" id="GO:0016853">
    <property type="term" value="F:isomerase activity"/>
    <property type="evidence" value="ECO:0007669"/>
    <property type="project" value="UniProtKB-KW"/>
</dbReference>
<evidence type="ECO:0000256" key="5">
    <source>
        <dbReference type="ARBA" id="ARBA00022842"/>
    </source>
</evidence>
<dbReference type="InterPro" id="IPR016066">
    <property type="entry name" value="A-D-PHexomutase_CS"/>
</dbReference>
<dbReference type="AlphaFoldDB" id="A0ABD2QGV9"/>
<dbReference type="InterPro" id="IPR005844">
    <property type="entry name" value="A-D-PHexomutase_a/b/a-I"/>
</dbReference>
<dbReference type="Pfam" id="PF02878">
    <property type="entry name" value="PGM_PMM_I"/>
    <property type="match status" value="1"/>
</dbReference>
<comment type="cofactor">
    <cofactor evidence="1">
        <name>Mg(2+)</name>
        <dbReference type="ChEBI" id="CHEBI:18420"/>
    </cofactor>
</comment>
<evidence type="ECO:0000256" key="6">
    <source>
        <dbReference type="ARBA" id="ARBA00023235"/>
    </source>
</evidence>
<organism evidence="11 12">
    <name type="scientific">Cichlidogyrus casuarinus</name>
    <dbReference type="NCBI Taxonomy" id="1844966"/>
    <lineage>
        <taxon>Eukaryota</taxon>
        <taxon>Metazoa</taxon>
        <taxon>Spiralia</taxon>
        <taxon>Lophotrochozoa</taxon>
        <taxon>Platyhelminthes</taxon>
        <taxon>Monogenea</taxon>
        <taxon>Monopisthocotylea</taxon>
        <taxon>Dactylogyridea</taxon>
        <taxon>Ancyrocephalidae</taxon>
        <taxon>Cichlidogyrus</taxon>
    </lineage>
</organism>
<evidence type="ECO:0000259" key="10">
    <source>
        <dbReference type="Pfam" id="PF02880"/>
    </source>
</evidence>
<evidence type="ECO:0000256" key="2">
    <source>
        <dbReference type="ARBA" id="ARBA00010231"/>
    </source>
</evidence>
<name>A0ABD2QGV9_9PLAT</name>
<dbReference type="PANTHER" id="PTHR45745">
    <property type="entry name" value="PHOSPHOMANNOMUTASE 45A"/>
    <property type="match status" value="1"/>
</dbReference>
<keyword evidence="12" id="KW-1185">Reference proteome</keyword>
<feature type="domain" description="Alpha-D-phosphohexomutase alpha/beta/alpha" evidence="9">
    <location>
        <begin position="116"/>
        <end position="214"/>
    </location>
</feature>
<sequence>MSAKVFADAGNKVYLSQKEIPTPYVAFSTKYLQTKFGVVITASHNPKNDNGYKVYACNGAQIVSPIDKKIADCIQKSLEPLPSSWDWENVCSHPCVEDKLEEIVQAYTKAQLEGIHFNSNEANAKAPLSVVYSAMHGVGFEPAKNLVKAFGFSDKFLVPVLEQCTPDPDFPTVTFPNPEERTSLALSKNFADQHNLRVIFANDPDADRLAIAEKKSTVSSKILKTIAKREGFNFIETLTGFKWMGNKTFDLYQEDPQNKVIFAFEEAIGFMCGDAVLDKDGVSALAVASELVVDAYSKGETLYSRLDSLFDKYGLHLSNNGYYICHEKQKTDQMFSRIRDWPGSEFRLATVHGEPKAKFPSVIGNARILAIRDLTVDFDDETHDKRAILPVSTSSHAITFQLDNGVTFTLRTSGTEPKIKFYSELISDPGKNDKRQELNKFLTDFIEEMVELLYEPKKNNFIPQE</sequence>
<evidence type="ECO:0000256" key="7">
    <source>
        <dbReference type="RuleBase" id="RU004326"/>
    </source>
</evidence>
<dbReference type="InterPro" id="IPR036900">
    <property type="entry name" value="A-D-PHexomutase_C_sf"/>
</dbReference>
<keyword evidence="3" id="KW-0597">Phosphoprotein</keyword>
<accession>A0ABD2QGV9</accession>
<comment type="caution">
    <text evidence="11">The sequence shown here is derived from an EMBL/GenBank/DDBJ whole genome shotgun (WGS) entry which is preliminary data.</text>
</comment>
<dbReference type="Pfam" id="PF02880">
    <property type="entry name" value="PGM_PMM_III"/>
    <property type="match status" value="1"/>
</dbReference>
<dbReference type="Pfam" id="PF02879">
    <property type="entry name" value="PGM_PMM_II"/>
    <property type="match status" value="1"/>
</dbReference>
<gene>
    <name evidence="11" type="primary">PGM2</name>
    <name evidence="11" type="ORF">Ciccas_002564</name>
</gene>
<reference evidence="11 12" key="1">
    <citation type="submission" date="2024-11" db="EMBL/GenBank/DDBJ databases">
        <title>Adaptive evolution of stress response genes in parasites aligns with host niche diversity.</title>
        <authorList>
            <person name="Hahn C."/>
            <person name="Resl P."/>
        </authorList>
    </citation>
    <scope>NUCLEOTIDE SEQUENCE [LARGE SCALE GENOMIC DNA]</scope>
    <source>
        <strain evidence="11">EGGRZ-B1_66</strain>
        <tissue evidence="11">Body</tissue>
    </source>
</reference>
<proteinExistence type="inferred from homology"/>
<dbReference type="InterPro" id="IPR016055">
    <property type="entry name" value="A-D-PHexomutase_a/b/a-I/II/III"/>
</dbReference>
<dbReference type="SUPFAM" id="SSF53738">
    <property type="entry name" value="Phosphoglucomutase, first 3 domains"/>
    <property type="match status" value="3"/>
</dbReference>
<evidence type="ECO:0000256" key="4">
    <source>
        <dbReference type="ARBA" id="ARBA00022723"/>
    </source>
</evidence>
<dbReference type="Gene3D" id="3.40.120.10">
    <property type="entry name" value="Alpha-D-Glucose-1,6-Bisphosphate, subunit A, domain 3"/>
    <property type="match status" value="3"/>
</dbReference>
<dbReference type="Proteomes" id="UP001626550">
    <property type="component" value="Unassembled WGS sequence"/>
</dbReference>
<dbReference type="SUPFAM" id="SSF55957">
    <property type="entry name" value="Phosphoglucomutase, C-terminal domain"/>
    <property type="match status" value="1"/>
</dbReference>
<comment type="similarity">
    <text evidence="2 7">Belongs to the phosphohexose mutase family.</text>
</comment>
<evidence type="ECO:0000256" key="1">
    <source>
        <dbReference type="ARBA" id="ARBA00001946"/>
    </source>
</evidence>
<dbReference type="PRINTS" id="PR00509">
    <property type="entry name" value="PGMPMM"/>
</dbReference>
<keyword evidence="5 7" id="KW-0460">Magnesium</keyword>
<keyword evidence="6" id="KW-0413">Isomerase</keyword>
<evidence type="ECO:0000313" key="12">
    <source>
        <dbReference type="Proteomes" id="UP001626550"/>
    </source>
</evidence>
<feature type="domain" description="Alpha-D-phosphohexomutase alpha/beta/alpha" evidence="8">
    <location>
        <begin position="3"/>
        <end position="77"/>
    </location>
</feature>
<dbReference type="GO" id="GO:0046872">
    <property type="term" value="F:metal ion binding"/>
    <property type="evidence" value="ECO:0007669"/>
    <property type="project" value="UniProtKB-KW"/>
</dbReference>
<dbReference type="EMBL" id="JBJKFK010000204">
    <property type="protein sequence ID" value="KAL3318780.1"/>
    <property type="molecule type" value="Genomic_DNA"/>
</dbReference>
<dbReference type="CDD" id="cd05799">
    <property type="entry name" value="PGM2"/>
    <property type="match status" value="1"/>
</dbReference>
<keyword evidence="4 7" id="KW-0479">Metal-binding</keyword>